<dbReference type="RefSeq" id="WP_187572731.1">
    <property type="nucleotide sequence ID" value="NZ_CP060731.1"/>
</dbReference>
<name>A0A7G9TAB7_PSEMX</name>
<accession>A0A7G9TAB7</accession>
<dbReference type="EMBL" id="CP060731">
    <property type="protein sequence ID" value="QNN77042.1"/>
    <property type="molecule type" value="Genomic_DNA"/>
</dbReference>
<organism evidence="2">
    <name type="scientific">Pseudoxanthomonas mexicana</name>
    <dbReference type="NCBI Taxonomy" id="128785"/>
    <lineage>
        <taxon>Bacteria</taxon>
        <taxon>Pseudomonadati</taxon>
        <taxon>Pseudomonadota</taxon>
        <taxon>Gammaproteobacteria</taxon>
        <taxon>Lysobacterales</taxon>
        <taxon>Lysobacteraceae</taxon>
        <taxon>Pseudoxanthomonas</taxon>
    </lineage>
</organism>
<feature type="chain" id="PRO_5028905522" evidence="1">
    <location>
        <begin position="32"/>
        <end position="249"/>
    </location>
</feature>
<gene>
    <name evidence="2" type="ORF">IAE60_14035</name>
</gene>
<reference evidence="2" key="1">
    <citation type="submission" date="2020-08" db="EMBL/GenBank/DDBJ databases">
        <title>Streptomycin Non-resistant strain, P. mexicana.</title>
        <authorList>
            <person name="Ganesh-Kumar S."/>
            <person name="Zhe T."/>
            <person name="Yu Z."/>
            <person name="Min Y."/>
        </authorList>
    </citation>
    <scope>NUCLEOTIDE SEQUENCE [LARGE SCALE GENOMIC DNA]</scope>
    <source>
        <strain evidence="2">GTZY2</strain>
    </source>
</reference>
<keyword evidence="1" id="KW-0732">Signal</keyword>
<evidence type="ECO:0000256" key="1">
    <source>
        <dbReference type="SAM" id="SignalP"/>
    </source>
</evidence>
<evidence type="ECO:0000313" key="2">
    <source>
        <dbReference type="EMBL" id="QNN77042.1"/>
    </source>
</evidence>
<sequence length="249" mass="27352">MKRTTLPARARHVLIAVTAILSTALPFQVDAQQRSVRGWADGPYQVKGTGGAQSLLLEWKFLDVYCIEMPPFRPAKDVVHGTLGGGAISFYRLRYENDLSAYVVTSTVPKDRSPADEYQALLQREYATARAVTAVASADRYRVDTGTSPFGPTVRLRLLNIGEDDPDEPFPIARPLLNVADEPLYSLSVHRLFVHGGSRYEIAVLGVPTEGEARTALEARATRLADTMVDALQTCTGQMEKKAQARPVH</sequence>
<dbReference type="AlphaFoldDB" id="A0A7G9TAB7"/>
<dbReference type="Proteomes" id="UP000515838">
    <property type="component" value="Chromosome"/>
</dbReference>
<feature type="signal peptide" evidence="1">
    <location>
        <begin position="1"/>
        <end position="31"/>
    </location>
</feature>
<dbReference type="GeneID" id="81472100"/>
<proteinExistence type="predicted"/>
<protein>
    <submittedName>
        <fullName evidence="2">Uncharacterized protein</fullName>
    </submittedName>
</protein>